<dbReference type="InterPro" id="IPR049874">
    <property type="entry name" value="ROK_cs"/>
</dbReference>
<dbReference type="Gene3D" id="1.10.10.10">
    <property type="entry name" value="Winged helix-like DNA-binding domain superfamily/Winged helix DNA-binding domain"/>
    <property type="match status" value="1"/>
</dbReference>
<keyword evidence="4" id="KW-1185">Reference proteome</keyword>
<dbReference type="PANTHER" id="PTHR18964:SF173">
    <property type="entry name" value="GLUCOKINASE"/>
    <property type="match status" value="1"/>
</dbReference>
<dbReference type="InterPro" id="IPR000600">
    <property type="entry name" value="ROK"/>
</dbReference>
<dbReference type="Pfam" id="PF00480">
    <property type="entry name" value="ROK"/>
    <property type="match status" value="1"/>
</dbReference>
<dbReference type="RefSeq" id="WP_212520323.1">
    <property type="nucleotide sequence ID" value="NZ_JAGSOH010000077.1"/>
</dbReference>
<name>A0A941EEZ2_9ACTN</name>
<dbReference type="Gene3D" id="3.30.420.40">
    <property type="match status" value="2"/>
</dbReference>
<reference evidence="3" key="1">
    <citation type="submission" date="2021-04" db="EMBL/GenBank/DDBJ databases">
        <title>Genome based classification of Actinospica acidithermotolerans sp. nov., an actinobacterium isolated from an Indonesian hot spring.</title>
        <authorList>
            <person name="Kusuma A.B."/>
            <person name="Putra K.E."/>
            <person name="Nafisah S."/>
            <person name="Loh J."/>
            <person name="Nouioui I."/>
            <person name="Goodfellow M."/>
        </authorList>
    </citation>
    <scope>NUCLEOTIDE SEQUENCE</scope>
    <source>
        <strain evidence="3">MGRD01-02</strain>
    </source>
</reference>
<dbReference type="PANTHER" id="PTHR18964">
    <property type="entry name" value="ROK (REPRESSOR, ORF, KINASE) FAMILY"/>
    <property type="match status" value="1"/>
</dbReference>
<dbReference type="Proteomes" id="UP000676325">
    <property type="component" value="Unassembled WGS sequence"/>
</dbReference>
<organism evidence="3 4">
    <name type="scientific">Actinospica acidithermotolerans</name>
    <dbReference type="NCBI Taxonomy" id="2828514"/>
    <lineage>
        <taxon>Bacteria</taxon>
        <taxon>Bacillati</taxon>
        <taxon>Actinomycetota</taxon>
        <taxon>Actinomycetes</taxon>
        <taxon>Catenulisporales</taxon>
        <taxon>Actinospicaceae</taxon>
        <taxon>Actinospica</taxon>
    </lineage>
</organism>
<dbReference type="AlphaFoldDB" id="A0A941EEZ2"/>
<evidence type="ECO:0000313" key="4">
    <source>
        <dbReference type="Proteomes" id="UP000676325"/>
    </source>
</evidence>
<dbReference type="InterPro" id="IPR036388">
    <property type="entry name" value="WH-like_DNA-bd_sf"/>
</dbReference>
<protein>
    <submittedName>
        <fullName evidence="3">ROK family transcriptional regulator</fullName>
    </submittedName>
</protein>
<dbReference type="InterPro" id="IPR043129">
    <property type="entry name" value="ATPase_NBD"/>
</dbReference>
<dbReference type="SUPFAM" id="SSF46785">
    <property type="entry name" value="Winged helix' DNA-binding domain"/>
    <property type="match status" value="1"/>
</dbReference>
<gene>
    <name evidence="3" type="ORF">KDK95_22965</name>
</gene>
<evidence type="ECO:0000313" key="3">
    <source>
        <dbReference type="EMBL" id="MBR7829188.1"/>
    </source>
</evidence>
<dbReference type="SUPFAM" id="SSF53067">
    <property type="entry name" value="Actin-like ATPase domain"/>
    <property type="match status" value="1"/>
</dbReference>
<comment type="similarity">
    <text evidence="1">Belongs to the ROK (NagC/XylR) family.</text>
</comment>
<dbReference type="InterPro" id="IPR036390">
    <property type="entry name" value="WH_DNA-bd_sf"/>
</dbReference>
<dbReference type="GO" id="GO:0003700">
    <property type="term" value="F:DNA-binding transcription factor activity"/>
    <property type="evidence" value="ECO:0007669"/>
    <property type="project" value="InterPro"/>
</dbReference>
<comment type="caution">
    <text evidence="3">The sequence shown here is derived from an EMBL/GenBank/DDBJ whole genome shotgun (WGS) entry which is preliminary data.</text>
</comment>
<accession>A0A941EEZ2</accession>
<dbReference type="PROSITE" id="PS01125">
    <property type="entry name" value="ROK"/>
    <property type="match status" value="1"/>
</dbReference>
<feature type="domain" description="HTH marR-type" evidence="2">
    <location>
        <begin position="20"/>
        <end position="60"/>
    </location>
</feature>
<sequence>MRQQAGTNLPKVGSYNQNVVLDAIRSSGTTSRVELAQRTGLTAQTISVIVRRLLADGLVREDGARPSAGPSGSGKPRTTLRVEPTAGYAVGLHFDPGWIDAVLVDLAGTVVAETRREIHHSVRPGQAVALMAKAVRKVVRDGGVPQRKMLGVGLACPGPIDQDLGLVLYPPRLAGWEQVPLGELLAQATGLPVTLDNDATAAAIGERWSGVAKNVGNFVYVYMGTGIGGGLFLSSQVFRGAYRNAAELGHITVAPAGPQCYCGNRGCLEAVACPDAMVADAHKLLADGGGGALAAAYERDPATVDHDAICAAADGDPLARSVVDRVAGYLSDVAVSVANMLDVELFVLGGPALGPVGEIYREAIDEALSVRPIARRVHKAPVSLSPAGSSAGAVGAASLVFHRAFAPQLTTLLSP</sequence>
<evidence type="ECO:0000259" key="2">
    <source>
        <dbReference type="Pfam" id="PF12802"/>
    </source>
</evidence>
<dbReference type="InterPro" id="IPR000835">
    <property type="entry name" value="HTH_MarR-typ"/>
</dbReference>
<evidence type="ECO:0000256" key="1">
    <source>
        <dbReference type="ARBA" id="ARBA00006479"/>
    </source>
</evidence>
<dbReference type="EMBL" id="JAGSOH010000077">
    <property type="protein sequence ID" value="MBR7829188.1"/>
    <property type="molecule type" value="Genomic_DNA"/>
</dbReference>
<dbReference type="Pfam" id="PF12802">
    <property type="entry name" value="MarR_2"/>
    <property type="match status" value="1"/>
</dbReference>
<proteinExistence type="inferred from homology"/>